<evidence type="ECO:0000313" key="2">
    <source>
        <dbReference type="EMBL" id="KUN54945.1"/>
    </source>
</evidence>
<dbReference type="Proteomes" id="UP000053669">
    <property type="component" value="Unassembled WGS sequence"/>
</dbReference>
<accession>A0A101RKF8</accession>
<evidence type="ECO:0000256" key="1">
    <source>
        <dbReference type="SAM" id="MobiDB-lite"/>
    </source>
</evidence>
<reference evidence="2 3" key="1">
    <citation type="submission" date="2015-10" db="EMBL/GenBank/DDBJ databases">
        <title>Draft genome sequence of Streptomyces canus DSM 40017, type strain for the species Streptomyces canus.</title>
        <authorList>
            <person name="Ruckert C."/>
            <person name="Winkler A."/>
            <person name="Kalinowski J."/>
            <person name="Kampfer P."/>
            <person name="Glaeser S."/>
        </authorList>
    </citation>
    <scope>NUCLEOTIDE SEQUENCE [LARGE SCALE GENOMIC DNA]</scope>
    <source>
        <strain evidence="2 3">DSM 40017</strain>
    </source>
</reference>
<name>A0A101RKF8_9ACTN</name>
<proteinExistence type="predicted"/>
<gene>
    <name evidence="2" type="ORF">AQJ46_49610</name>
</gene>
<comment type="caution">
    <text evidence="2">The sequence shown here is derived from an EMBL/GenBank/DDBJ whole genome shotgun (WGS) entry which is preliminary data.</text>
</comment>
<feature type="region of interest" description="Disordered" evidence="1">
    <location>
        <begin position="1"/>
        <end position="23"/>
    </location>
</feature>
<evidence type="ECO:0000313" key="3">
    <source>
        <dbReference type="Proteomes" id="UP000053669"/>
    </source>
</evidence>
<dbReference type="InterPro" id="IPR045729">
    <property type="entry name" value="DUF6083"/>
</dbReference>
<protein>
    <submittedName>
        <fullName evidence="2">Uncharacterized protein</fullName>
    </submittedName>
</protein>
<feature type="region of interest" description="Disordered" evidence="1">
    <location>
        <begin position="277"/>
        <end position="298"/>
    </location>
</feature>
<dbReference type="EMBL" id="LMWU01000082">
    <property type="protein sequence ID" value="KUN54945.1"/>
    <property type="molecule type" value="Genomic_DNA"/>
</dbReference>
<organism evidence="2 3">
    <name type="scientific">Streptomyces canus</name>
    <dbReference type="NCBI Taxonomy" id="58343"/>
    <lineage>
        <taxon>Bacteria</taxon>
        <taxon>Bacillati</taxon>
        <taxon>Actinomycetota</taxon>
        <taxon>Actinomycetes</taxon>
        <taxon>Kitasatosporales</taxon>
        <taxon>Streptomycetaceae</taxon>
        <taxon>Streptomyces</taxon>
        <taxon>Streptomyces aurantiacus group</taxon>
    </lineage>
</organism>
<dbReference type="RefSeq" id="WP_059211993.1">
    <property type="nucleotide sequence ID" value="NZ_KQ948690.1"/>
</dbReference>
<dbReference type="Pfam" id="PF19561">
    <property type="entry name" value="DUF6083"/>
    <property type="match status" value="1"/>
</dbReference>
<dbReference type="AlphaFoldDB" id="A0A101RKF8"/>
<sequence>MCTSPQSSARRRDGSCAHAPQRRPLRVDPDGISRLLRCGQTGSCRECGNPIEWYVRSDERRVRLHPQELPTDWVPDDCRWHVSSGVAHPAGDGSRWCRLPHAVLCPARPAPPSAHQLSGLRRSLALRTRRLLDTGAFAPSVPSAQPPGGQVPDGAACRPARPIVQLLYVRYLASRPVDEIQCVAQTRHRHRCTATVLSPDAPGGVWTLVPASAVRGQLALPSDVMAVYSLSALSYQEQLRWRAQRCVQHDASRTAGDLAVAGWEPFDPLRHHEHIRTRLPSHRRPPGPGHHAQRRALS</sequence>
<dbReference type="STRING" id="58343.AQJ46_49610"/>